<sequence length="161" mass="17644">MLSGISLAIAILLALNCACRAMDHPSMAATATQEKEWALTSGRRVHRHAYENVTSDVVSVMTDVARDADEGELTFDSHEDDVEDADGAQSKIGVEERDRPLHRKRRTGKDKTMMAMLLAYKLKMIALIPMMLGGLILLKGTTLLAGFFFALFAAVLGLKIH</sequence>
<dbReference type="Proteomes" id="UP000053097">
    <property type="component" value="Unassembled WGS sequence"/>
</dbReference>
<dbReference type="OMA" id="VSHAMEY"/>
<keyword evidence="2" id="KW-0732">Signal</keyword>
<dbReference type="Pfam" id="PF07898">
    <property type="entry name" value="DUF1676"/>
    <property type="match status" value="1"/>
</dbReference>
<feature type="chain" id="PRO_5001541422" description="Transmembrane protein" evidence="2">
    <location>
        <begin position="22"/>
        <end position="161"/>
    </location>
</feature>
<feature type="signal peptide" evidence="2">
    <location>
        <begin position="1"/>
        <end position="21"/>
    </location>
</feature>
<keyword evidence="1" id="KW-0472">Membrane</keyword>
<protein>
    <recommendedName>
        <fullName evidence="5">Transmembrane protein</fullName>
    </recommendedName>
</protein>
<keyword evidence="1" id="KW-0812">Transmembrane</keyword>
<feature type="transmembrane region" description="Helical" evidence="1">
    <location>
        <begin position="125"/>
        <end position="158"/>
    </location>
</feature>
<evidence type="ECO:0000313" key="4">
    <source>
        <dbReference type="Proteomes" id="UP000053097"/>
    </source>
</evidence>
<keyword evidence="4" id="KW-1185">Reference proteome</keyword>
<organism evidence="3 4">
    <name type="scientific">Ooceraea biroi</name>
    <name type="common">Clonal raider ant</name>
    <name type="synonym">Cerapachys biroi</name>
    <dbReference type="NCBI Taxonomy" id="2015173"/>
    <lineage>
        <taxon>Eukaryota</taxon>
        <taxon>Metazoa</taxon>
        <taxon>Ecdysozoa</taxon>
        <taxon>Arthropoda</taxon>
        <taxon>Hexapoda</taxon>
        <taxon>Insecta</taxon>
        <taxon>Pterygota</taxon>
        <taxon>Neoptera</taxon>
        <taxon>Endopterygota</taxon>
        <taxon>Hymenoptera</taxon>
        <taxon>Apocrita</taxon>
        <taxon>Aculeata</taxon>
        <taxon>Formicoidea</taxon>
        <taxon>Formicidae</taxon>
        <taxon>Dorylinae</taxon>
        <taxon>Ooceraea</taxon>
    </lineage>
</organism>
<reference evidence="3 4" key="1">
    <citation type="journal article" date="2014" name="Curr. Biol.">
        <title>The genome of the clonal raider ant Cerapachys biroi.</title>
        <authorList>
            <person name="Oxley P.R."/>
            <person name="Ji L."/>
            <person name="Fetter-Pruneda I."/>
            <person name="McKenzie S.K."/>
            <person name="Li C."/>
            <person name="Hu H."/>
            <person name="Zhang G."/>
            <person name="Kronauer D.J."/>
        </authorList>
    </citation>
    <scope>NUCLEOTIDE SEQUENCE [LARGE SCALE GENOMIC DNA]</scope>
</reference>
<proteinExistence type="predicted"/>
<gene>
    <name evidence="3" type="ORF">X777_03850</name>
</gene>
<evidence type="ECO:0000256" key="2">
    <source>
        <dbReference type="SAM" id="SignalP"/>
    </source>
</evidence>
<evidence type="ECO:0000256" key="1">
    <source>
        <dbReference type="SAM" id="Phobius"/>
    </source>
</evidence>
<dbReference type="EMBL" id="KK107199">
    <property type="protein sequence ID" value="EZA55595.1"/>
    <property type="molecule type" value="Genomic_DNA"/>
</dbReference>
<dbReference type="STRING" id="2015173.A0A026WHW1"/>
<evidence type="ECO:0000313" key="3">
    <source>
        <dbReference type="EMBL" id="EZA55595.1"/>
    </source>
</evidence>
<evidence type="ECO:0008006" key="5">
    <source>
        <dbReference type="Google" id="ProtNLM"/>
    </source>
</evidence>
<name>A0A026WHW1_OOCBI</name>
<keyword evidence="1" id="KW-1133">Transmembrane helix</keyword>
<accession>A0A026WHW1</accession>
<dbReference type="InterPro" id="IPR012464">
    <property type="entry name" value="DUF1676"/>
</dbReference>
<dbReference type="AlphaFoldDB" id="A0A026WHW1"/>